<dbReference type="EMBL" id="FQVO01000001">
    <property type="protein sequence ID" value="SHE36058.1"/>
    <property type="molecule type" value="Genomic_DNA"/>
</dbReference>
<sequence>MKKTSLFFMVMSFIAISLLNSCSQDREFENANSLDSKKNMARTMDVKDSPCEYFEAAQESSILQGVKATYIDTAYLQLVAIIFLFFPHYKSMKMLLEN</sequence>
<dbReference type="STRING" id="1302685.SAMN05444408_10160"/>
<reference evidence="2" key="1">
    <citation type="submission" date="2016-11" db="EMBL/GenBank/DDBJ databases">
        <authorList>
            <person name="Varghese N."/>
            <person name="Submissions S."/>
        </authorList>
    </citation>
    <scope>NUCLEOTIDE SEQUENCE [LARGE SCALE GENOMIC DNA]</scope>
    <source>
        <strain evidence="2">DSM 26898</strain>
    </source>
</reference>
<keyword evidence="2" id="KW-1185">Reference proteome</keyword>
<dbReference type="RefSeq" id="WP_072882494.1">
    <property type="nucleotide sequence ID" value="NZ_FQVO01000001.1"/>
</dbReference>
<dbReference type="AlphaFoldDB" id="A0A1M4SV28"/>
<protein>
    <submittedName>
        <fullName evidence="1">Uncharacterized protein</fullName>
    </submittedName>
</protein>
<evidence type="ECO:0000313" key="1">
    <source>
        <dbReference type="EMBL" id="SHE36058.1"/>
    </source>
</evidence>
<gene>
    <name evidence="1" type="ORF">SAMN05444408_10160</name>
</gene>
<proteinExistence type="predicted"/>
<evidence type="ECO:0000313" key="2">
    <source>
        <dbReference type="Proteomes" id="UP000184236"/>
    </source>
</evidence>
<accession>A0A1M4SV28</accession>
<dbReference type="Proteomes" id="UP000184236">
    <property type="component" value="Unassembled WGS sequence"/>
</dbReference>
<organism evidence="1 2">
    <name type="scientific">Chryseobacterium takakiae</name>
    <dbReference type="NCBI Taxonomy" id="1302685"/>
    <lineage>
        <taxon>Bacteria</taxon>
        <taxon>Pseudomonadati</taxon>
        <taxon>Bacteroidota</taxon>
        <taxon>Flavobacteriia</taxon>
        <taxon>Flavobacteriales</taxon>
        <taxon>Weeksellaceae</taxon>
        <taxon>Chryseobacterium group</taxon>
        <taxon>Chryseobacterium</taxon>
    </lineage>
</organism>
<name>A0A1M4SV28_9FLAO</name>